<sequence>MCSTEESCECEAERRGKKDKLIRRLKCVRCGGSKGQPALVIRSDDPALCRFCFVDGCVHKFKSAFGKSQLVPSGSRVAVAYSGGLGSTVMLDLIQHSKVRFKPVVFHLVGTDAHKPKDLEPIRSRMEESGLEFHVVDPLQNRLLIAFRSQLGSTGVQSDLSGLAEAESLLMRLMLVHSARQLGCEFLLLGTCGTRQAANFLNGIVSGRGRMASLDTTFVDRRYKYPVVLRPLFEFMSKELVFYAHFQQLNWVAPQDPVTEAVLQRPGLTTVSRLCEDFLAGLQFTGFPSTTQTILSTASKLVTASTDSLSNTSVEQCQLCLALILPSPDLLSPHKLALASLAHSFSLSDNAPVYRGTKCNGENMKEDGEEHQNPLLCTACKPLYVGMTTELRSTFRRVLHQLHSEGNKHTFQ</sequence>
<dbReference type="SUPFAM" id="SSF52402">
    <property type="entry name" value="Adenine nucleotide alpha hydrolases-like"/>
    <property type="match status" value="1"/>
</dbReference>
<dbReference type="EMBL" id="JXXN02004793">
    <property type="protein sequence ID" value="THD20328.1"/>
    <property type="molecule type" value="Genomic_DNA"/>
</dbReference>
<dbReference type="GO" id="GO:0016779">
    <property type="term" value="F:nucleotidyltransferase activity"/>
    <property type="evidence" value="ECO:0007669"/>
    <property type="project" value="UniProtKB-UniRule"/>
</dbReference>
<dbReference type="Proteomes" id="UP000230066">
    <property type="component" value="Unassembled WGS sequence"/>
</dbReference>
<keyword evidence="5" id="KW-1185">Reference proteome</keyword>
<comment type="caution">
    <text evidence="4">The sequence shown here is derived from an EMBL/GenBank/DDBJ whole genome shotgun (WGS) entry which is preliminary data.</text>
</comment>
<comment type="subcellular location">
    <subcellularLocation>
        <location evidence="3">Cytoplasm</location>
    </subcellularLocation>
</comment>
<dbReference type="PANTHER" id="PTHR20882">
    <property type="entry name" value="CYTOPLASMIC TRNA 2-THIOLATION PROTEIN 2"/>
    <property type="match status" value="1"/>
</dbReference>
<dbReference type="GO" id="GO:0032447">
    <property type="term" value="P:protein urmylation"/>
    <property type="evidence" value="ECO:0007669"/>
    <property type="project" value="UniProtKB-UniRule"/>
</dbReference>
<comment type="similarity">
    <text evidence="3">Belongs to the CTU2/NCS2 family.</text>
</comment>
<dbReference type="GO" id="GO:0016783">
    <property type="term" value="F:sulfurtransferase activity"/>
    <property type="evidence" value="ECO:0007669"/>
    <property type="project" value="TreeGrafter"/>
</dbReference>
<dbReference type="Pfam" id="PF10288">
    <property type="entry name" value="CTU2"/>
    <property type="match status" value="1"/>
</dbReference>
<evidence type="ECO:0000313" key="5">
    <source>
        <dbReference type="Proteomes" id="UP000230066"/>
    </source>
</evidence>
<keyword evidence="1 3" id="KW-0963">Cytoplasm</keyword>
<dbReference type="PANTHER" id="PTHR20882:SF14">
    <property type="entry name" value="CYTOPLASMIC TRNA 2-THIOLATION PROTEIN 2"/>
    <property type="match status" value="1"/>
</dbReference>
<organism evidence="4 5">
    <name type="scientific">Fasciola hepatica</name>
    <name type="common">Liver fluke</name>
    <dbReference type="NCBI Taxonomy" id="6192"/>
    <lineage>
        <taxon>Eukaryota</taxon>
        <taxon>Metazoa</taxon>
        <taxon>Spiralia</taxon>
        <taxon>Lophotrochozoa</taxon>
        <taxon>Platyhelminthes</taxon>
        <taxon>Trematoda</taxon>
        <taxon>Digenea</taxon>
        <taxon>Plagiorchiida</taxon>
        <taxon>Echinostomata</taxon>
        <taxon>Echinostomatoidea</taxon>
        <taxon>Fasciolidae</taxon>
        <taxon>Fasciola</taxon>
    </lineage>
</organism>
<accession>A0A4E0REZ7</accession>
<comment type="pathway">
    <text evidence="3">tRNA modification; 5-methoxycarbonylmethyl-2-thiouridine-tRNA biosynthesis.</text>
</comment>
<dbReference type="GO" id="GO:0005829">
    <property type="term" value="C:cytosol"/>
    <property type="evidence" value="ECO:0007669"/>
    <property type="project" value="TreeGrafter"/>
</dbReference>
<protein>
    <recommendedName>
        <fullName evidence="3">Cytoplasmic tRNA 2-thiolation protein 2</fullName>
    </recommendedName>
</protein>
<dbReference type="InterPro" id="IPR014729">
    <property type="entry name" value="Rossmann-like_a/b/a_fold"/>
</dbReference>
<dbReference type="Gene3D" id="3.40.50.620">
    <property type="entry name" value="HUPs"/>
    <property type="match status" value="1"/>
</dbReference>
<evidence type="ECO:0000313" key="4">
    <source>
        <dbReference type="EMBL" id="THD20328.1"/>
    </source>
</evidence>
<dbReference type="GO" id="GO:0002143">
    <property type="term" value="P:tRNA wobble position uridine thiolation"/>
    <property type="evidence" value="ECO:0007669"/>
    <property type="project" value="TreeGrafter"/>
</dbReference>
<comment type="function">
    <text evidence="3">Plays a central role in 2-thiolation of mcm(5)S(2)U at tRNA wobble positions of tRNA(Lys), tRNA(Glu) and tRNA(Gln). May act by forming a heterodimer with NCS6/CTU1 that ligates sulfur from thiocarboxylated URM1 onto the uridine of tRNAs at wobble position.</text>
</comment>
<dbReference type="AlphaFoldDB" id="A0A4E0REZ7"/>
<reference evidence="4" key="1">
    <citation type="submission" date="2019-03" db="EMBL/GenBank/DDBJ databases">
        <title>Improved annotation for the trematode Fasciola hepatica.</title>
        <authorList>
            <person name="Choi Y.-J."/>
            <person name="Martin J."/>
            <person name="Mitreva M."/>
        </authorList>
    </citation>
    <scope>NUCLEOTIDE SEQUENCE [LARGE SCALE GENOMIC DNA]</scope>
</reference>
<gene>
    <name evidence="4" type="ORF">D915_008991</name>
</gene>
<name>A0A4E0REZ7_FASHE</name>
<keyword evidence="2 3" id="KW-0819">tRNA processing</keyword>
<evidence type="ECO:0000256" key="3">
    <source>
        <dbReference type="HAMAP-Rule" id="MF_03054"/>
    </source>
</evidence>
<dbReference type="HAMAP" id="MF_03054">
    <property type="entry name" value="CTU2"/>
    <property type="match status" value="1"/>
</dbReference>
<evidence type="ECO:0000256" key="2">
    <source>
        <dbReference type="ARBA" id="ARBA00022694"/>
    </source>
</evidence>
<evidence type="ECO:0000256" key="1">
    <source>
        <dbReference type="ARBA" id="ARBA00022490"/>
    </source>
</evidence>
<dbReference type="InterPro" id="IPR019407">
    <property type="entry name" value="CTU2"/>
</dbReference>
<dbReference type="UniPathway" id="UPA00988"/>
<proteinExistence type="inferred from homology"/>
<dbReference type="GO" id="GO:0000049">
    <property type="term" value="F:tRNA binding"/>
    <property type="evidence" value="ECO:0007669"/>
    <property type="project" value="InterPro"/>
</dbReference>